<dbReference type="Pfam" id="PF13306">
    <property type="entry name" value="LRR_5"/>
    <property type="match status" value="2"/>
</dbReference>
<dbReference type="PANTHER" id="PTHR45661:SF3">
    <property type="entry name" value="IG-LIKE DOMAIN-CONTAINING PROTEIN"/>
    <property type="match status" value="1"/>
</dbReference>
<reference evidence="3 4" key="1">
    <citation type="journal article" date="2019" name="Nat. Med.">
        <title>A library of human gut bacterial isolates paired with longitudinal multiomics data enables mechanistic microbiome research.</title>
        <authorList>
            <person name="Poyet M."/>
            <person name="Groussin M."/>
            <person name="Gibbons S.M."/>
            <person name="Avila-Pacheco J."/>
            <person name="Jiang X."/>
            <person name="Kearney S.M."/>
            <person name="Perrotta A.R."/>
            <person name="Berdy B."/>
            <person name="Zhao S."/>
            <person name="Lieberman T.D."/>
            <person name="Swanson P.K."/>
            <person name="Smith M."/>
            <person name="Roesemann S."/>
            <person name="Alexander J.E."/>
            <person name="Rich S.A."/>
            <person name="Livny J."/>
            <person name="Vlamakis H."/>
            <person name="Clish C."/>
            <person name="Bullock K."/>
            <person name="Deik A."/>
            <person name="Scott J."/>
            <person name="Pierce K.A."/>
            <person name="Xavier R.J."/>
            <person name="Alm E.J."/>
        </authorList>
    </citation>
    <scope>NUCLEOTIDE SEQUENCE [LARGE SCALE GENOMIC DNA]</scope>
    <source>
        <strain evidence="2 4">BIOML-A11</strain>
        <strain evidence="1 3">BIOML-A29</strain>
    </source>
</reference>
<keyword evidence="3" id="KW-1185">Reference proteome</keyword>
<dbReference type="Proteomes" id="UP000434916">
    <property type="component" value="Unassembled WGS sequence"/>
</dbReference>
<accession>A0A9Q4RB52</accession>
<evidence type="ECO:0000313" key="2">
    <source>
        <dbReference type="EMBL" id="MTV00217.1"/>
    </source>
</evidence>
<dbReference type="InterPro" id="IPR026444">
    <property type="entry name" value="Secre_tail"/>
</dbReference>
<evidence type="ECO:0000313" key="3">
    <source>
        <dbReference type="Proteomes" id="UP000434916"/>
    </source>
</evidence>
<name>A0A9Q4RB52_9BACT</name>
<dbReference type="AlphaFoldDB" id="A0A9Q4RB52"/>
<comment type="caution">
    <text evidence="2">The sequence shown here is derived from an EMBL/GenBank/DDBJ whole genome shotgun (WGS) entry which is preliminary data.</text>
</comment>
<proteinExistence type="predicted"/>
<dbReference type="SUPFAM" id="SSF52058">
    <property type="entry name" value="L domain-like"/>
    <property type="match status" value="1"/>
</dbReference>
<dbReference type="Proteomes" id="UP000482671">
    <property type="component" value="Unassembled WGS sequence"/>
</dbReference>
<dbReference type="Gene3D" id="3.80.10.10">
    <property type="entry name" value="Ribonuclease Inhibitor"/>
    <property type="match status" value="1"/>
</dbReference>
<evidence type="ECO:0000313" key="1">
    <source>
        <dbReference type="EMBL" id="MTU40895.1"/>
    </source>
</evidence>
<dbReference type="NCBIfam" id="TIGR04183">
    <property type="entry name" value="Por_Secre_tail"/>
    <property type="match status" value="1"/>
</dbReference>
<dbReference type="EMBL" id="WNDD01000001">
    <property type="protein sequence ID" value="MTV00217.1"/>
    <property type="molecule type" value="Genomic_DNA"/>
</dbReference>
<protein>
    <submittedName>
        <fullName evidence="2">Leucine-rich repeat protein</fullName>
    </submittedName>
</protein>
<dbReference type="InterPro" id="IPR032675">
    <property type="entry name" value="LRR_dom_sf"/>
</dbReference>
<dbReference type="Gene3D" id="3.40.50.12480">
    <property type="match status" value="2"/>
</dbReference>
<gene>
    <name evidence="1" type="ORF">GMD82_15850</name>
    <name evidence="2" type="ORF">GME02_00735</name>
</gene>
<sequence>MRNKGVQQWSYKNHQTINKLITNKMKKTLFFLFIFISANAQNKRTINLEIAGTLFSKINTEINNISDITLTGNINNEDIIVLRNMVQNGSLEYVDMFDSYIHGEGDEDNVIPEEAFKNCTNLKSIILPQKTLALGYESFYMCTNLSDITLPEQITTFSGSVFWGCEKLNKIDIPNSVTWIGPYSFYGCIGINKLTIKSKCAILKHSFDNCKNLQEIIFPESMDYIESDAFRGCHIDKIYCTGVPFSIKDDSFDERTKTECKLFVPNGMYNKYAWESKYWSEFKNIKEYNQNTVDNECVSFNNVNIRVIRRNIVLETVQNTHVSIYNINGTLVFSSSVKNNVSIPLQSGFYIVKYNDETKKIAIL</sequence>
<dbReference type="EMBL" id="WNCN01000025">
    <property type="protein sequence ID" value="MTU40895.1"/>
    <property type="molecule type" value="Genomic_DNA"/>
</dbReference>
<dbReference type="PANTHER" id="PTHR45661">
    <property type="entry name" value="SURFACE ANTIGEN"/>
    <property type="match status" value="1"/>
</dbReference>
<dbReference type="InterPro" id="IPR026906">
    <property type="entry name" value="LRR_5"/>
</dbReference>
<evidence type="ECO:0000313" key="4">
    <source>
        <dbReference type="Proteomes" id="UP000482671"/>
    </source>
</evidence>
<dbReference type="InterPro" id="IPR053139">
    <property type="entry name" value="Surface_bspA-like"/>
</dbReference>
<organism evidence="2 4">
    <name type="scientific">Parabacteroides merdae</name>
    <dbReference type="NCBI Taxonomy" id="46503"/>
    <lineage>
        <taxon>Bacteria</taxon>
        <taxon>Pseudomonadati</taxon>
        <taxon>Bacteroidota</taxon>
        <taxon>Bacteroidia</taxon>
        <taxon>Bacteroidales</taxon>
        <taxon>Tannerellaceae</taxon>
        <taxon>Parabacteroides</taxon>
    </lineage>
</organism>